<dbReference type="Proteomes" id="UP000070401">
    <property type="component" value="Unassembled WGS sequence"/>
</dbReference>
<organism evidence="1 3">
    <name type="scientific">Fusobacterium nucleatum</name>
    <dbReference type="NCBI Taxonomy" id="851"/>
    <lineage>
        <taxon>Bacteria</taxon>
        <taxon>Fusobacteriati</taxon>
        <taxon>Fusobacteriota</taxon>
        <taxon>Fusobacteriia</taxon>
        <taxon>Fusobacteriales</taxon>
        <taxon>Fusobacteriaceae</taxon>
        <taxon>Fusobacterium</taxon>
    </lineage>
</organism>
<comment type="caution">
    <text evidence="1">The sequence shown here is derived from an EMBL/GenBank/DDBJ whole genome shotgun (WGS) entry which is preliminary data.</text>
</comment>
<keyword evidence="3" id="KW-1185">Reference proteome</keyword>
<evidence type="ECO:0000313" key="4">
    <source>
        <dbReference type="Proteomes" id="UP000235733"/>
    </source>
</evidence>
<dbReference type="EMBL" id="PNHC01000004">
    <property type="protein sequence ID" value="PMC69420.1"/>
    <property type="molecule type" value="Genomic_DNA"/>
</dbReference>
<dbReference type="EMBL" id="LRPY01000134">
    <property type="protein sequence ID" value="KXA19852.1"/>
    <property type="molecule type" value="Genomic_DNA"/>
</dbReference>
<sequence length="79" mass="9195">MTTLSLNITDEQKKFLTDYANDKNVSIADMFTLFIEYLERLEDMEDYNLAVARMLDPNNRPCGTMKELASEFGIDYDEL</sequence>
<evidence type="ECO:0008006" key="5">
    <source>
        <dbReference type="Google" id="ProtNLM"/>
    </source>
</evidence>
<dbReference type="GeneID" id="79809023"/>
<dbReference type="Proteomes" id="UP000235733">
    <property type="component" value="Unassembled WGS sequence"/>
</dbReference>
<evidence type="ECO:0000313" key="3">
    <source>
        <dbReference type="Proteomes" id="UP000070401"/>
    </source>
</evidence>
<dbReference type="RefSeq" id="WP_005908371.1">
    <property type="nucleotide sequence ID" value="NZ_CABKNP010000002.1"/>
</dbReference>
<proteinExistence type="predicted"/>
<reference evidence="2 4" key="3">
    <citation type="submission" date="2017-09" db="EMBL/GenBank/DDBJ databases">
        <title>Bacterial strain isolated from the female urinary microbiota.</title>
        <authorList>
            <person name="Thomas-White K."/>
            <person name="Kumar N."/>
            <person name="Forster S."/>
            <person name="Putonti C."/>
            <person name="Lawley T."/>
            <person name="Wolfe A.J."/>
        </authorList>
    </citation>
    <scope>NUCLEOTIDE SEQUENCE [LARGE SCALE GENOMIC DNA]</scope>
    <source>
        <strain evidence="2 4">UMB0249</strain>
    </source>
</reference>
<reference evidence="1" key="2">
    <citation type="submission" date="2016-01" db="EMBL/GenBank/DDBJ databases">
        <authorList>
            <person name="Oliw E.H."/>
        </authorList>
    </citation>
    <scope>NUCLEOTIDE SEQUENCE [LARGE SCALE GENOMIC DNA]</scope>
    <source>
        <strain evidence="1">MJR7757B</strain>
    </source>
</reference>
<evidence type="ECO:0000313" key="2">
    <source>
        <dbReference type="EMBL" id="PMC69420.1"/>
    </source>
</evidence>
<dbReference type="AlphaFoldDB" id="A0A133NU76"/>
<protein>
    <recommendedName>
        <fullName evidence="5">CopG family transcriptional regulator</fullName>
    </recommendedName>
</protein>
<reference evidence="3" key="1">
    <citation type="submission" date="2016-01" db="EMBL/GenBank/DDBJ databases">
        <authorList>
            <person name="Mitreva M."/>
            <person name="Pepin K.H."/>
            <person name="Mihindukulasuriya K.A."/>
            <person name="Fulton R."/>
            <person name="Fronick C."/>
            <person name="O'Laughlin M."/>
            <person name="Miner T."/>
            <person name="Herter B."/>
            <person name="Rosa B.A."/>
            <person name="Cordes M."/>
            <person name="Tomlinson C."/>
            <person name="Wollam A."/>
            <person name="Palsikar V.B."/>
            <person name="Mardis E.R."/>
            <person name="Wilson R.K."/>
        </authorList>
    </citation>
    <scope>NUCLEOTIDE SEQUENCE [LARGE SCALE GENOMIC DNA]</scope>
    <source>
        <strain evidence="3">MJR7757B</strain>
    </source>
</reference>
<dbReference type="PATRIC" id="fig|851.8.peg.1353"/>
<evidence type="ECO:0000313" key="1">
    <source>
        <dbReference type="EMBL" id="KXA19852.1"/>
    </source>
</evidence>
<gene>
    <name evidence="2" type="ORF">CJ209_06155</name>
    <name evidence="1" type="ORF">HMPREF3221_01347</name>
</gene>
<name>A0A133NU76_FUSNU</name>
<accession>A0A133NU76</accession>